<proteinExistence type="predicted"/>
<evidence type="ECO:0000313" key="2">
    <source>
        <dbReference type="Proteomes" id="UP000250321"/>
    </source>
</evidence>
<reference evidence="1 2" key="1">
    <citation type="submission" date="2018-02" db="EMBL/GenBank/DDBJ databases">
        <title>Draft genome of wild Prunus yedoensis var. nudiflora.</title>
        <authorList>
            <person name="Baek S."/>
            <person name="Kim J.-H."/>
            <person name="Choi K."/>
            <person name="Kim G.-B."/>
            <person name="Cho A."/>
            <person name="Jang H."/>
            <person name="Shin C.-H."/>
            <person name="Yu H.-J."/>
            <person name="Mun J.-H."/>
        </authorList>
    </citation>
    <scope>NUCLEOTIDE SEQUENCE [LARGE SCALE GENOMIC DNA]</scope>
    <source>
        <strain evidence="2">cv. Jeju island</strain>
        <tissue evidence="1">Leaf</tissue>
    </source>
</reference>
<protein>
    <submittedName>
        <fullName evidence="1">Uncharacterized protein</fullName>
    </submittedName>
</protein>
<evidence type="ECO:0000313" key="1">
    <source>
        <dbReference type="EMBL" id="PQQ01982.1"/>
    </source>
</evidence>
<sequence length="335" mass="36673">MLKEGKLSQYVCSARPHHLNRFVLGSVKTGFTRKSPTKKLFSTVNLGASIGTLLTSPSPLSKSHQLRLSSALYLHTCDRLGLTTSSRYVLGSASPPSTDMYSARSKLKVTSQEAILDYELGGFYWHLVDLTFPLKQISPIKARLGLIISTHVIGSASPSPADMCSARPHHHNKYMLGSALSPPTDMCSARSDTDLTRSTPPSALLTPTITSSHLVLSSVPHLVWSSTTSHNQPVKDAPDDHLATLHGWLFALMGQPPPRQRRMRSRATCMAKLHVACGAEQLAWPPTTLNDRPEDLAYSISTLWPTGPHRMDDPSTLYIWSSTTLPPCMANHYVA</sequence>
<accession>A0A314Y4I8</accession>
<name>A0A314Y4I8_PRUYE</name>
<keyword evidence="2" id="KW-1185">Reference proteome</keyword>
<gene>
    <name evidence="1" type="ORF">Pyn_36414</name>
</gene>
<organism evidence="1 2">
    <name type="scientific">Prunus yedoensis var. nudiflora</name>
    <dbReference type="NCBI Taxonomy" id="2094558"/>
    <lineage>
        <taxon>Eukaryota</taxon>
        <taxon>Viridiplantae</taxon>
        <taxon>Streptophyta</taxon>
        <taxon>Embryophyta</taxon>
        <taxon>Tracheophyta</taxon>
        <taxon>Spermatophyta</taxon>
        <taxon>Magnoliopsida</taxon>
        <taxon>eudicotyledons</taxon>
        <taxon>Gunneridae</taxon>
        <taxon>Pentapetalae</taxon>
        <taxon>rosids</taxon>
        <taxon>fabids</taxon>
        <taxon>Rosales</taxon>
        <taxon>Rosaceae</taxon>
        <taxon>Amygdaloideae</taxon>
        <taxon>Amygdaleae</taxon>
        <taxon>Prunus</taxon>
    </lineage>
</organism>
<comment type="caution">
    <text evidence="1">The sequence shown here is derived from an EMBL/GenBank/DDBJ whole genome shotgun (WGS) entry which is preliminary data.</text>
</comment>
<dbReference type="Proteomes" id="UP000250321">
    <property type="component" value="Unassembled WGS sequence"/>
</dbReference>
<dbReference type="AlphaFoldDB" id="A0A314Y4I8"/>
<dbReference type="EMBL" id="PJQY01001515">
    <property type="protein sequence ID" value="PQQ01982.1"/>
    <property type="molecule type" value="Genomic_DNA"/>
</dbReference>